<dbReference type="Pfam" id="PF00534">
    <property type="entry name" value="Glycos_transf_1"/>
    <property type="match status" value="1"/>
</dbReference>
<dbReference type="GO" id="GO:0016757">
    <property type="term" value="F:glycosyltransferase activity"/>
    <property type="evidence" value="ECO:0007669"/>
    <property type="project" value="UniProtKB-KW"/>
</dbReference>
<keyword evidence="2 5" id="KW-0328">Glycosyltransferase</keyword>
<organism evidence="5 6">
    <name type="scientific">Fulvimarina manganoxydans</name>
    <dbReference type="NCBI Taxonomy" id="937218"/>
    <lineage>
        <taxon>Bacteria</taxon>
        <taxon>Pseudomonadati</taxon>
        <taxon>Pseudomonadota</taxon>
        <taxon>Alphaproteobacteria</taxon>
        <taxon>Hyphomicrobiales</taxon>
        <taxon>Aurantimonadaceae</taxon>
        <taxon>Fulvimarina</taxon>
    </lineage>
</organism>
<reference evidence="5 6" key="1">
    <citation type="submission" date="2017-04" db="EMBL/GenBank/DDBJ databases">
        <authorList>
            <person name="Afonso C.L."/>
            <person name="Miller P.J."/>
            <person name="Scott M.A."/>
            <person name="Spackman E."/>
            <person name="Goraichik I."/>
            <person name="Dimitrov K.M."/>
            <person name="Suarez D.L."/>
            <person name="Swayne D.E."/>
        </authorList>
    </citation>
    <scope>NUCLEOTIDE SEQUENCE [LARGE SCALE GENOMIC DNA]</scope>
    <source>
        <strain evidence="5 6">CGMCC 1.10972</strain>
    </source>
</reference>
<dbReference type="EMBL" id="FWXR01000022">
    <property type="protein sequence ID" value="SMD05526.1"/>
    <property type="molecule type" value="Genomic_DNA"/>
</dbReference>
<dbReference type="PANTHER" id="PTHR12526:SF640">
    <property type="entry name" value="COLANIC ACID BIOSYNTHESIS GLYCOSYLTRANSFERASE WCAL-RELATED"/>
    <property type="match status" value="1"/>
</dbReference>
<feature type="domain" description="Glycosyl transferase family 1" evidence="4">
    <location>
        <begin position="156"/>
        <end position="325"/>
    </location>
</feature>
<comment type="similarity">
    <text evidence="1">Belongs to the glycosyltransferase group 1 family. Glycosyltransferase 4 subfamily.</text>
</comment>
<keyword evidence="3 5" id="KW-0808">Transferase</keyword>
<gene>
    <name evidence="5" type="ORF">SAMN06297251_12220</name>
</gene>
<dbReference type="AlphaFoldDB" id="A0A1W2E876"/>
<evidence type="ECO:0000256" key="3">
    <source>
        <dbReference type="ARBA" id="ARBA00022679"/>
    </source>
</evidence>
<name>A0A1W2E876_9HYPH</name>
<evidence type="ECO:0000259" key="4">
    <source>
        <dbReference type="Pfam" id="PF00534"/>
    </source>
</evidence>
<dbReference type="Gene3D" id="3.40.50.2000">
    <property type="entry name" value="Glycogen Phosphorylase B"/>
    <property type="match status" value="2"/>
</dbReference>
<dbReference type="Proteomes" id="UP000192656">
    <property type="component" value="Unassembled WGS sequence"/>
</dbReference>
<dbReference type="CDD" id="cd03801">
    <property type="entry name" value="GT4_PimA-like"/>
    <property type="match status" value="1"/>
</dbReference>
<evidence type="ECO:0000313" key="5">
    <source>
        <dbReference type="EMBL" id="SMD05526.1"/>
    </source>
</evidence>
<protein>
    <submittedName>
        <fullName evidence="5">Mannosyltransferase</fullName>
    </submittedName>
</protein>
<evidence type="ECO:0000313" key="6">
    <source>
        <dbReference type="Proteomes" id="UP000192656"/>
    </source>
</evidence>
<dbReference type="PANTHER" id="PTHR12526">
    <property type="entry name" value="GLYCOSYLTRANSFERASE"/>
    <property type="match status" value="1"/>
</dbReference>
<dbReference type="RefSeq" id="WP_084411999.1">
    <property type="nucleotide sequence ID" value="NZ_FWXR01000022.1"/>
</dbReference>
<dbReference type="InterPro" id="IPR001296">
    <property type="entry name" value="Glyco_trans_1"/>
</dbReference>
<accession>A0A1W2E876</accession>
<keyword evidence="6" id="KW-1185">Reference proteome</keyword>
<dbReference type="SUPFAM" id="SSF53756">
    <property type="entry name" value="UDP-Glycosyltransferase/glycogen phosphorylase"/>
    <property type="match status" value="1"/>
</dbReference>
<proteinExistence type="inferred from homology"/>
<evidence type="ECO:0000256" key="1">
    <source>
        <dbReference type="ARBA" id="ARBA00009481"/>
    </source>
</evidence>
<dbReference type="OrthoDB" id="5490290at2"/>
<sequence length="361" mass="40021">MTRPNARDLEVLAPNFKRRLSGVTSTIVQLVPHQSKRLRIASCGPDVLPANVPRLPYRAFPGLWRAPKTRPTRIWHARRNTEMLAGVIMRDAFRMPLSLVFTSASQRIHTGWTRWLIGRMDAVISTSARTAAYLRVPNSVVMHGIDTARFSPPADKAAAKADIGLPPDRKIAGCFGRVRHQKGTDVFVDAMCALLPRLPDWIAVVAGRTTGEHKQFETDLKERVKRAGLETRILFVGEHSPIDPWYKALDLFVAPQRWEGFGLTPLEAMACGVPVVATTVGAFPELLVEGETGHLVEPGSPDAIASAADTIMSEAVLRVRMGEHALAHAKAHFDLSREAREIEAVYEAVWRKAERRETTAR</sequence>
<dbReference type="STRING" id="937218.SAMN06297251_12220"/>
<evidence type="ECO:0000256" key="2">
    <source>
        <dbReference type="ARBA" id="ARBA00022676"/>
    </source>
</evidence>